<evidence type="ECO:0000256" key="11">
    <source>
        <dbReference type="ARBA" id="ARBA00036698"/>
    </source>
</evidence>
<dbReference type="EMBL" id="KB477967">
    <property type="protein sequence ID" value="EMP42116.1"/>
    <property type="molecule type" value="Genomic_DNA"/>
</dbReference>
<evidence type="ECO:0000256" key="2">
    <source>
        <dbReference type="ARBA" id="ARBA00004496"/>
    </source>
</evidence>
<evidence type="ECO:0000313" key="19">
    <source>
        <dbReference type="Proteomes" id="UP000031443"/>
    </source>
</evidence>
<keyword evidence="6 16" id="KW-0418">Kinase</keyword>
<dbReference type="SUPFAM" id="SSF56104">
    <property type="entry name" value="SAICAR synthase-like"/>
    <property type="match status" value="1"/>
</dbReference>
<evidence type="ECO:0000256" key="1">
    <source>
        <dbReference type="ARBA" id="ARBA00004240"/>
    </source>
</evidence>
<evidence type="ECO:0000256" key="8">
    <source>
        <dbReference type="ARBA" id="ARBA00022840"/>
    </source>
</evidence>
<dbReference type="GO" id="GO:0016308">
    <property type="term" value="F:1-phosphatidylinositol-4-phosphate 5-kinase activity"/>
    <property type="evidence" value="ECO:0007669"/>
    <property type="project" value="TreeGrafter"/>
</dbReference>
<evidence type="ECO:0000256" key="12">
    <source>
        <dbReference type="ARBA" id="ARBA00036950"/>
    </source>
</evidence>
<dbReference type="GO" id="GO:0005783">
    <property type="term" value="C:endoplasmic reticulum"/>
    <property type="evidence" value="ECO:0007669"/>
    <property type="project" value="UniProtKB-SubCell"/>
</dbReference>
<evidence type="ECO:0000313" key="18">
    <source>
        <dbReference type="EMBL" id="EMP42116.1"/>
    </source>
</evidence>
<dbReference type="eggNOG" id="KOG0229">
    <property type="taxonomic scope" value="Eukaryota"/>
</dbReference>
<keyword evidence="3" id="KW-0963">Cytoplasm</keyword>
<dbReference type="STRING" id="8469.M7BW86"/>
<dbReference type="PANTHER" id="PTHR23086:SF35">
    <property type="entry name" value="PHOSPHATIDYLINOSITOL 5-PHOSPHATE 4-KINASE TYPE-2 GAMMA"/>
    <property type="match status" value="1"/>
</dbReference>
<protein>
    <recommendedName>
        <fullName evidence="14">Phosphatidylinositol 5-phosphate 4-kinase type-2 gamma</fullName>
        <ecNumber evidence="13">2.7.1.149</ecNumber>
    </recommendedName>
    <alternativeName>
        <fullName evidence="15">Phosphatidylinositol 5-phosphate 4-kinase type II gamma</fullName>
    </alternativeName>
</protein>
<dbReference type="GO" id="GO:0005524">
    <property type="term" value="F:ATP binding"/>
    <property type="evidence" value="ECO:0007669"/>
    <property type="project" value="UniProtKB-UniRule"/>
</dbReference>
<dbReference type="GO" id="GO:0046854">
    <property type="term" value="P:phosphatidylinositol phosphate biosynthetic process"/>
    <property type="evidence" value="ECO:0007669"/>
    <property type="project" value="TreeGrafter"/>
</dbReference>
<evidence type="ECO:0000256" key="13">
    <source>
        <dbReference type="ARBA" id="ARBA00039039"/>
    </source>
</evidence>
<dbReference type="EC" id="2.7.1.149" evidence="13"/>
<organism evidence="18 19">
    <name type="scientific">Chelonia mydas</name>
    <name type="common">Green sea-turtle</name>
    <name type="synonym">Chelonia agassizi</name>
    <dbReference type="NCBI Taxonomy" id="8469"/>
    <lineage>
        <taxon>Eukaryota</taxon>
        <taxon>Metazoa</taxon>
        <taxon>Chordata</taxon>
        <taxon>Craniata</taxon>
        <taxon>Vertebrata</taxon>
        <taxon>Euteleostomi</taxon>
        <taxon>Archelosauria</taxon>
        <taxon>Testudinata</taxon>
        <taxon>Testudines</taxon>
        <taxon>Cryptodira</taxon>
        <taxon>Durocryptodira</taxon>
        <taxon>Americhelydia</taxon>
        <taxon>Chelonioidea</taxon>
        <taxon>Cheloniidae</taxon>
        <taxon>Chelonia</taxon>
    </lineage>
</organism>
<keyword evidence="9" id="KW-0443">Lipid metabolism</keyword>
<evidence type="ECO:0000256" key="4">
    <source>
        <dbReference type="ARBA" id="ARBA00022679"/>
    </source>
</evidence>
<evidence type="ECO:0000256" key="7">
    <source>
        <dbReference type="ARBA" id="ARBA00022824"/>
    </source>
</evidence>
<evidence type="ECO:0000256" key="16">
    <source>
        <dbReference type="PROSITE-ProRule" id="PRU00781"/>
    </source>
</evidence>
<keyword evidence="5 16" id="KW-0547">Nucleotide-binding</keyword>
<comment type="catalytic activity">
    <reaction evidence="12">
        <text>1,2-dihexadecanoyl-sn-glycero-3-phospho-(1D-myo-inositol-5-phosphate) + GTP = 1,2-dihexadecanoyl-sn-glycero-3-phospho-(1D-myo-inositol-4,5-bisphosphate) + GDP + H(+)</text>
        <dbReference type="Rhea" id="RHEA:55964"/>
        <dbReference type="ChEBI" id="CHEBI:15378"/>
        <dbReference type="ChEBI" id="CHEBI:37565"/>
        <dbReference type="ChEBI" id="CHEBI:58189"/>
        <dbReference type="ChEBI" id="CHEBI:83423"/>
        <dbReference type="ChEBI" id="CHEBI:84968"/>
    </reaction>
    <physiologicalReaction direction="left-to-right" evidence="12">
        <dbReference type="Rhea" id="RHEA:55965"/>
    </physiologicalReaction>
</comment>
<keyword evidence="8 16" id="KW-0067">ATP-binding</keyword>
<evidence type="ECO:0000256" key="6">
    <source>
        <dbReference type="ARBA" id="ARBA00022777"/>
    </source>
</evidence>
<evidence type="ECO:0000256" key="3">
    <source>
        <dbReference type="ARBA" id="ARBA00022490"/>
    </source>
</evidence>
<dbReference type="InterPro" id="IPR023610">
    <property type="entry name" value="PInositol-4/5-P-5/4-kinase"/>
</dbReference>
<dbReference type="GO" id="GO:0005886">
    <property type="term" value="C:plasma membrane"/>
    <property type="evidence" value="ECO:0007669"/>
    <property type="project" value="TreeGrafter"/>
</dbReference>
<evidence type="ECO:0000256" key="5">
    <source>
        <dbReference type="ARBA" id="ARBA00022741"/>
    </source>
</evidence>
<reference evidence="19" key="1">
    <citation type="journal article" date="2013" name="Nat. Genet.">
        <title>The draft genomes of soft-shell turtle and green sea turtle yield insights into the development and evolution of the turtle-specific body plan.</title>
        <authorList>
            <person name="Wang Z."/>
            <person name="Pascual-Anaya J."/>
            <person name="Zadissa A."/>
            <person name="Li W."/>
            <person name="Niimura Y."/>
            <person name="Huang Z."/>
            <person name="Li C."/>
            <person name="White S."/>
            <person name="Xiong Z."/>
            <person name="Fang D."/>
            <person name="Wang B."/>
            <person name="Ming Y."/>
            <person name="Chen Y."/>
            <person name="Zheng Y."/>
            <person name="Kuraku S."/>
            <person name="Pignatelli M."/>
            <person name="Herrero J."/>
            <person name="Beal K."/>
            <person name="Nozawa M."/>
            <person name="Li Q."/>
            <person name="Wang J."/>
            <person name="Zhang H."/>
            <person name="Yu L."/>
            <person name="Shigenobu S."/>
            <person name="Wang J."/>
            <person name="Liu J."/>
            <person name="Flicek P."/>
            <person name="Searle S."/>
            <person name="Wang J."/>
            <person name="Kuratani S."/>
            <person name="Yin Y."/>
            <person name="Aken B."/>
            <person name="Zhang G."/>
            <person name="Irie N."/>
        </authorList>
    </citation>
    <scope>NUCLEOTIDE SEQUENCE [LARGE SCALE GENOMIC DNA]</scope>
</reference>
<evidence type="ECO:0000256" key="15">
    <source>
        <dbReference type="ARBA" id="ARBA00041993"/>
    </source>
</evidence>
<evidence type="ECO:0000256" key="9">
    <source>
        <dbReference type="ARBA" id="ARBA00023098"/>
    </source>
</evidence>
<gene>
    <name evidence="18" type="ORF">UY3_00624</name>
</gene>
<keyword evidence="7" id="KW-0256">Endoplasmic reticulum</keyword>
<dbReference type="Proteomes" id="UP000031443">
    <property type="component" value="Unassembled WGS sequence"/>
</dbReference>
<dbReference type="PANTHER" id="PTHR23086">
    <property type="entry name" value="PHOSPHATIDYLINOSITOL-4-PHOSPHATE 5-KINASE"/>
    <property type="match status" value="1"/>
</dbReference>
<comment type="catalytic activity">
    <reaction evidence="11">
        <text>a 1,2-diacyl-sn-glycero-3-phospho-(1D-myo-inositol-5-phosphate) + ATP = a 1,2-diacyl-sn-glycero-3-phospho-(1D-myo-inositol-4,5-bisphosphate) + ADP + H(+)</text>
        <dbReference type="Rhea" id="RHEA:12280"/>
        <dbReference type="ChEBI" id="CHEBI:15378"/>
        <dbReference type="ChEBI" id="CHEBI:30616"/>
        <dbReference type="ChEBI" id="CHEBI:57795"/>
        <dbReference type="ChEBI" id="CHEBI:58456"/>
        <dbReference type="ChEBI" id="CHEBI:456216"/>
        <dbReference type="EC" id="2.7.1.149"/>
    </reaction>
    <physiologicalReaction direction="left-to-right" evidence="11">
        <dbReference type="Rhea" id="RHEA:12281"/>
    </physiologicalReaction>
</comment>
<name>M7BW86_CHEMY</name>
<dbReference type="InterPro" id="IPR027483">
    <property type="entry name" value="PInositol-4-P-4/5-kinase_C_sf"/>
</dbReference>
<dbReference type="GO" id="GO:0016309">
    <property type="term" value="F:1-phosphatidylinositol-5-phosphate 4-kinase activity"/>
    <property type="evidence" value="ECO:0007669"/>
    <property type="project" value="UniProtKB-EC"/>
</dbReference>
<dbReference type="PROSITE" id="PS51455">
    <property type="entry name" value="PIPK"/>
    <property type="match status" value="1"/>
</dbReference>
<dbReference type="Gene3D" id="3.30.810.10">
    <property type="entry name" value="2-Layer Sandwich"/>
    <property type="match status" value="1"/>
</dbReference>
<keyword evidence="4 16" id="KW-0808">Transferase</keyword>
<sequence length="85" mass="9399">MDFPQMPRKWGPSHGRWPGALCVAGGPQPEVYFMGLIDILTQYDAKKKAAHAAKTVKHGAGAEISTVHPEQYAKRFLDFVTNIFA</sequence>
<evidence type="ECO:0000259" key="17">
    <source>
        <dbReference type="PROSITE" id="PS51455"/>
    </source>
</evidence>
<dbReference type="InterPro" id="IPR002498">
    <property type="entry name" value="PInositol-4-P-4/5-kinase_core"/>
</dbReference>
<evidence type="ECO:0000256" key="10">
    <source>
        <dbReference type="ARBA" id="ARBA00036478"/>
    </source>
</evidence>
<dbReference type="AlphaFoldDB" id="M7BW86"/>
<proteinExistence type="predicted"/>
<feature type="domain" description="PIPK" evidence="17">
    <location>
        <begin position="1"/>
        <end position="84"/>
    </location>
</feature>
<dbReference type="Pfam" id="PF01504">
    <property type="entry name" value="PIP5K"/>
    <property type="match status" value="1"/>
</dbReference>
<accession>M7BW86</accession>
<comment type="catalytic activity">
    <reaction evidence="10">
        <text>1,2-dihexadecanoyl-sn-glycero-3-phospho-(1D-myo-inositol-5-phosphate) + ATP = 1,2-dihexadecanoyl-sn-glycero-3-phospho-(1D-myo-inositol-4,5-bisphosphate) + ADP + H(+)</text>
        <dbReference type="Rhea" id="RHEA:55992"/>
        <dbReference type="ChEBI" id="CHEBI:15378"/>
        <dbReference type="ChEBI" id="CHEBI:30616"/>
        <dbReference type="ChEBI" id="CHEBI:83423"/>
        <dbReference type="ChEBI" id="CHEBI:84968"/>
        <dbReference type="ChEBI" id="CHEBI:456216"/>
    </reaction>
    <physiologicalReaction direction="left-to-right" evidence="10">
        <dbReference type="Rhea" id="RHEA:55993"/>
    </physiologicalReaction>
</comment>
<keyword evidence="19" id="KW-1185">Reference proteome</keyword>
<comment type="subcellular location">
    <subcellularLocation>
        <location evidence="2">Cytoplasm</location>
    </subcellularLocation>
    <subcellularLocation>
        <location evidence="1">Endoplasmic reticulum</location>
    </subcellularLocation>
</comment>
<evidence type="ECO:0000256" key="14">
    <source>
        <dbReference type="ARBA" id="ARBA00039392"/>
    </source>
</evidence>